<sequence>MNAFRCLRVIARPANITATGSIRPCIERVSTPLLTPPQSRTLSLLSARRPGLPPSTSTTSSFSPSSILPSGTPDILPPPTSHPALSSPATQIRHGPRDTYNPSHLVRMRRHGIEGRFATKNGRKMLMRRLKRGRWNLAHFEGEWARGVMMGRWKVRAKT</sequence>
<evidence type="ECO:0008006" key="7">
    <source>
        <dbReference type="Google" id="ProtNLM"/>
    </source>
</evidence>
<keyword evidence="6" id="KW-1185">Reference proteome</keyword>
<dbReference type="PANTHER" id="PTHR14503:SF4">
    <property type="entry name" value="LARGE RIBOSOMAL SUBUNIT PROTEIN BL34M"/>
    <property type="match status" value="1"/>
</dbReference>
<protein>
    <recommendedName>
        <fullName evidence="7">Ribosomal protein L34</fullName>
    </recommendedName>
</protein>
<dbReference type="GO" id="GO:0006412">
    <property type="term" value="P:translation"/>
    <property type="evidence" value="ECO:0007669"/>
    <property type="project" value="InterPro"/>
</dbReference>
<dbReference type="Proteomes" id="UP000799324">
    <property type="component" value="Unassembled WGS sequence"/>
</dbReference>
<evidence type="ECO:0000256" key="3">
    <source>
        <dbReference type="ARBA" id="ARBA00023274"/>
    </source>
</evidence>
<evidence type="ECO:0000313" key="5">
    <source>
        <dbReference type="EMBL" id="KAF2658277.1"/>
    </source>
</evidence>
<proteinExistence type="inferred from homology"/>
<keyword evidence="3" id="KW-0687">Ribonucleoprotein</keyword>
<accession>A0A6A6TGB5</accession>
<evidence type="ECO:0000256" key="1">
    <source>
        <dbReference type="ARBA" id="ARBA00010111"/>
    </source>
</evidence>
<dbReference type="Pfam" id="PF00468">
    <property type="entry name" value="Ribosomal_L34"/>
    <property type="match status" value="1"/>
</dbReference>
<evidence type="ECO:0000256" key="4">
    <source>
        <dbReference type="SAM" id="MobiDB-lite"/>
    </source>
</evidence>
<feature type="compositionally biased region" description="Low complexity" evidence="4">
    <location>
        <begin position="54"/>
        <end position="72"/>
    </location>
</feature>
<feature type="region of interest" description="Disordered" evidence="4">
    <location>
        <begin position="46"/>
        <end position="102"/>
    </location>
</feature>
<comment type="similarity">
    <text evidence="1">Belongs to the bacterial ribosomal protein bL34 family.</text>
</comment>
<dbReference type="InterPro" id="IPR000271">
    <property type="entry name" value="Ribosomal_bL34"/>
</dbReference>
<gene>
    <name evidence="5" type="ORF">K491DRAFT_593325</name>
</gene>
<dbReference type="EMBL" id="MU004316">
    <property type="protein sequence ID" value="KAF2658277.1"/>
    <property type="molecule type" value="Genomic_DNA"/>
</dbReference>
<name>A0A6A6TGB5_9PLEO</name>
<dbReference type="Gene3D" id="1.10.287.3980">
    <property type="match status" value="1"/>
</dbReference>
<dbReference type="OrthoDB" id="431691at2759"/>
<dbReference type="PANTHER" id="PTHR14503">
    <property type="entry name" value="MITOCHONDRIAL RIBOSOMAL PROTEIN 34 FAMILY MEMBER"/>
    <property type="match status" value="1"/>
</dbReference>
<dbReference type="GO" id="GO:0005762">
    <property type="term" value="C:mitochondrial large ribosomal subunit"/>
    <property type="evidence" value="ECO:0007669"/>
    <property type="project" value="TreeGrafter"/>
</dbReference>
<dbReference type="AlphaFoldDB" id="A0A6A6TGB5"/>
<reference evidence="5" key="1">
    <citation type="journal article" date="2020" name="Stud. Mycol.">
        <title>101 Dothideomycetes genomes: a test case for predicting lifestyles and emergence of pathogens.</title>
        <authorList>
            <person name="Haridas S."/>
            <person name="Albert R."/>
            <person name="Binder M."/>
            <person name="Bloem J."/>
            <person name="Labutti K."/>
            <person name="Salamov A."/>
            <person name="Andreopoulos B."/>
            <person name="Baker S."/>
            <person name="Barry K."/>
            <person name="Bills G."/>
            <person name="Bluhm B."/>
            <person name="Cannon C."/>
            <person name="Castanera R."/>
            <person name="Culley D."/>
            <person name="Daum C."/>
            <person name="Ezra D."/>
            <person name="Gonzalez J."/>
            <person name="Henrissat B."/>
            <person name="Kuo A."/>
            <person name="Liang C."/>
            <person name="Lipzen A."/>
            <person name="Lutzoni F."/>
            <person name="Magnuson J."/>
            <person name="Mondo S."/>
            <person name="Nolan M."/>
            <person name="Ohm R."/>
            <person name="Pangilinan J."/>
            <person name="Park H.-J."/>
            <person name="Ramirez L."/>
            <person name="Alfaro M."/>
            <person name="Sun H."/>
            <person name="Tritt A."/>
            <person name="Yoshinaga Y."/>
            <person name="Zwiers L.-H."/>
            <person name="Turgeon B."/>
            <person name="Goodwin S."/>
            <person name="Spatafora J."/>
            <person name="Crous P."/>
            <person name="Grigoriev I."/>
        </authorList>
    </citation>
    <scope>NUCLEOTIDE SEQUENCE</scope>
    <source>
        <strain evidence="5">CBS 122681</strain>
    </source>
</reference>
<evidence type="ECO:0000313" key="6">
    <source>
        <dbReference type="Proteomes" id="UP000799324"/>
    </source>
</evidence>
<evidence type="ECO:0000256" key="2">
    <source>
        <dbReference type="ARBA" id="ARBA00022980"/>
    </source>
</evidence>
<dbReference type="GO" id="GO:0003735">
    <property type="term" value="F:structural constituent of ribosome"/>
    <property type="evidence" value="ECO:0007669"/>
    <property type="project" value="InterPro"/>
</dbReference>
<keyword evidence="2" id="KW-0689">Ribosomal protein</keyword>
<organism evidence="5 6">
    <name type="scientific">Lophiostoma macrostomum CBS 122681</name>
    <dbReference type="NCBI Taxonomy" id="1314788"/>
    <lineage>
        <taxon>Eukaryota</taxon>
        <taxon>Fungi</taxon>
        <taxon>Dikarya</taxon>
        <taxon>Ascomycota</taxon>
        <taxon>Pezizomycotina</taxon>
        <taxon>Dothideomycetes</taxon>
        <taxon>Pleosporomycetidae</taxon>
        <taxon>Pleosporales</taxon>
        <taxon>Lophiostomataceae</taxon>
        <taxon>Lophiostoma</taxon>
    </lineage>
</organism>